<evidence type="ECO:0000256" key="7">
    <source>
        <dbReference type="SAM" id="MobiDB-lite"/>
    </source>
</evidence>
<dbReference type="Gene3D" id="1.10.510.10">
    <property type="entry name" value="Transferase(Phosphotransferase) domain 1"/>
    <property type="match status" value="1"/>
</dbReference>
<name>A0A6B2L526_9EUKA</name>
<dbReference type="EMBL" id="GIBP01002969">
    <property type="protein sequence ID" value="NDV31938.1"/>
    <property type="molecule type" value="Transcribed_RNA"/>
</dbReference>
<dbReference type="InterPro" id="IPR001245">
    <property type="entry name" value="Ser-Thr/Tyr_kinase_cat_dom"/>
</dbReference>
<dbReference type="GO" id="GO:0004674">
    <property type="term" value="F:protein serine/threonine kinase activity"/>
    <property type="evidence" value="ECO:0007669"/>
    <property type="project" value="UniProtKB-KW"/>
</dbReference>
<evidence type="ECO:0000259" key="8">
    <source>
        <dbReference type="PROSITE" id="PS50011"/>
    </source>
</evidence>
<protein>
    <recommendedName>
        <fullName evidence="8">Protein kinase domain-containing protein</fullName>
    </recommendedName>
</protein>
<dbReference type="PANTHER" id="PTHR44329:SF298">
    <property type="entry name" value="MIXED LINEAGE KINASE DOMAIN-LIKE PROTEIN"/>
    <property type="match status" value="1"/>
</dbReference>
<dbReference type="InterPro" id="IPR008271">
    <property type="entry name" value="Ser/Thr_kinase_AS"/>
</dbReference>
<dbReference type="InterPro" id="IPR011009">
    <property type="entry name" value="Kinase-like_dom_sf"/>
</dbReference>
<proteinExistence type="inferred from homology"/>
<evidence type="ECO:0000256" key="5">
    <source>
        <dbReference type="PROSITE-ProRule" id="PRU10141"/>
    </source>
</evidence>
<evidence type="ECO:0000256" key="1">
    <source>
        <dbReference type="ARBA" id="ARBA00022527"/>
    </source>
</evidence>
<feature type="domain" description="Protein kinase" evidence="8">
    <location>
        <begin position="4"/>
        <end position="265"/>
    </location>
</feature>
<dbReference type="PANTHER" id="PTHR44329">
    <property type="entry name" value="SERINE/THREONINE-PROTEIN KINASE TNNI3K-RELATED"/>
    <property type="match status" value="1"/>
</dbReference>
<dbReference type="SUPFAM" id="SSF56112">
    <property type="entry name" value="Protein kinase-like (PK-like)"/>
    <property type="match status" value="1"/>
</dbReference>
<dbReference type="CDD" id="cd13999">
    <property type="entry name" value="STKc_MAP3K-like"/>
    <property type="match status" value="1"/>
</dbReference>
<dbReference type="PRINTS" id="PR00109">
    <property type="entry name" value="TYRKINASE"/>
</dbReference>
<feature type="region of interest" description="Disordered" evidence="7">
    <location>
        <begin position="331"/>
        <end position="352"/>
    </location>
</feature>
<evidence type="ECO:0000313" key="9">
    <source>
        <dbReference type="EMBL" id="NDV31938.1"/>
    </source>
</evidence>
<dbReference type="InterPro" id="IPR000719">
    <property type="entry name" value="Prot_kinase_dom"/>
</dbReference>
<organism evidence="9">
    <name type="scientific">Arcella intermedia</name>
    <dbReference type="NCBI Taxonomy" id="1963864"/>
    <lineage>
        <taxon>Eukaryota</taxon>
        <taxon>Amoebozoa</taxon>
        <taxon>Tubulinea</taxon>
        <taxon>Elardia</taxon>
        <taxon>Arcellinida</taxon>
        <taxon>Sphaerothecina</taxon>
        <taxon>Arcellidae</taxon>
        <taxon>Arcella</taxon>
    </lineage>
</organism>
<feature type="compositionally biased region" description="Low complexity" evidence="7">
    <location>
        <begin position="342"/>
        <end position="352"/>
    </location>
</feature>
<keyword evidence="2 5" id="KW-0547">Nucleotide-binding</keyword>
<dbReference type="AlphaFoldDB" id="A0A6B2L526"/>
<feature type="compositionally biased region" description="Low complexity" evidence="7">
    <location>
        <begin position="283"/>
        <end position="292"/>
    </location>
</feature>
<dbReference type="PROSITE" id="PS00107">
    <property type="entry name" value="PROTEIN_KINASE_ATP"/>
    <property type="match status" value="1"/>
</dbReference>
<keyword evidence="3" id="KW-0418">Kinase</keyword>
<accession>A0A6B2L526</accession>
<dbReference type="InterPro" id="IPR017441">
    <property type="entry name" value="Protein_kinase_ATP_BS"/>
</dbReference>
<sequence>MNELSFGDMIGSGSFAVVYRGFWRKTEVAIKMIQQNAKKEKLTFRKETSLMFNLRHPNVVSLMGVVLTPRLCIVTEFCLRGDVGEMLLDPKMHIEPEHIRKICLDTCRGMTYLHGANVIHRDLKCRNLLIDKDWNIKVADFGLARGIEDKPGNMTACGTPTHAAPEVIRHSGYTQKADVYSFGICIWEMCLRKEPYETIPGFRVIVAVATKRMRPKIPTTLDPEWTALIRRCWAEEPDIRPNFTELVEIFEKMKLETPTKKMPFREEELSSREVKSKKKGESPSHSNSNHSPANTPKFKKTKAVDTSLKSFHTETEISELEPSKTIKNSASFLPTSERSSKQQKSSSNVVFSSTQATTLTSLTATFQSSTSTTKQNIFNTPSTPQNELHIIRDYKDLLSGGTEGYDNLSQ</sequence>
<evidence type="ECO:0000256" key="6">
    <source>
        <dbReference type="RuleBase" id="RU000304"/>
    </source>
</evidence>
<feature type="region of interest" description="Disordered" evidence="7">
    <location>
        <begin position="261"/>
        <end position="305"/>
    </location>
</feature>
<evidence type="ECO:0000256" key="2">
    <source>
        <dbReference type="ARBA" id="ARBA00022741"/>
    </source>
</evidence>
<keyword evidence="1 6" id="KW-0723">Serine/threonine-protein kinase</keyword>
<evidence type="ECO:0000256" key="3">
    <source>
        <dbReference type="ARBA" id="ARBA00022777"/>
    </source>
</evidence>
<evidence type="ECO:0000256" key="4">
    <source>
        <dbReference type="ARBA" id="ARBA00022840"/>
    </source>
</evidence>
<keyword evidence="3" id="KW-0808">Transferase</keyword>
<comment type="similarity">
    <text evidence="6">Belongs to the protein kinase superfamily.</text>
</comment>
<feature type="compositionally biased region" description="Basic and acidic residues" evidence="7">
    <location>
        <begin position="261"/>
        <end position="282"/>
    </location>
</feature>
<reference evidence="9" key="1">
    <citation type="journal article" date="2020" name="J. Eukaryot. Microbiol.">
        <title>De novo Sequencing, Assembly and Annotation of the Transcriptome for the Free-Living Testate Amoeba Arcella intermedia.</title>
        <authorList>
            <person name="Ribeiro G.M."/>
            <person name="Porfirio-Sousa A.L."/>
            <person name="Maurer-Alcala X.X."/>
            <person name="Katz L.A."/>
            <person name="Lahr D.J.G."/>
        </authorList>
    </citation>
    <scope>NUCLEOTIDE SEQUENCE</scope>
</reference>
<dbReference type="InterPro" id="IPR051681">
    <property type="entry name" value="Ser/Thr_Kinases-Pseudokinases"/>
</dbReference>
<feature type="binding site" evidence="5">
    <location>
        <position position="31"/>
    </location>
    <ligand>
        <name>ATP</name>
        <dbReference type="ChEBI" id="CHEBI:30616"/>
    </ligand>
</feature>
<dbReference type="PROSITE" id="PS50011">
    <property type="entry name" value="PROTEIN_KINASE_DOM"/>
    <property type="match status" value="1"/>
</dbReference>
<dbReference type="Pfam" id="PF07714">
    <property type="entry name" value="PK_Tyr_Ser-Thr"/>
    <property type="match status" value="1"/>
</dbReference>
<dbReference type="PROSITE" id="PS00108">
    <property type="entry name" value="PROTEIN_KINASE_ST"/>
    <property type="match status" value="1"/>
</dbReference>
<keyword evidence="4 5" id="KW-0067">ATP-binding</keyword>
<dbReference type="SMART" id="SM00220">
    <property type="entry name" value="S_TKc"/>
    <property type="match status" value="1"/>
</dbReference>
<dbReference type="Gene3D" id="3.30.200.20">
    <property type="entry name" value="Phosphorylase Kinase, domain 1"/>
    <property type="match status" value="1"/>
</dbReference>
<dbReference type="GO" id="GO:0005524">
    <property type="term" value="F:ATP binding"/>
    <property type="evidence" value="ECO:0007669"/>
    <property type="project" value="UniProtKB-UniRule"/>
</dbReference>